<accession>A0A7J5B503</accession>
<keyword evidence="3" id="KW-1185">Reference proteome</keyword>
<organism evidence="2 3">
    <name type="scientific">Pseudoclavibacter terrae</name>
    <dbReference type="NCBI Taxonomy" id="1530195"/>
    <lineage>
        <taxon>Bacteria</taxon>
        <taxon>Bacillati</taxon>
        <taxon>Actinomycetota</taxon>
        <taxon>Actinomycetes</taxon>
        <taxon>Micrococcales</taxon>
        <taxon>Microbacteriaceae</taxon>
        <taxon>Pseudoclavibacter</taxon>
    </lineage>
</organism>
<evidence type="ECO:0000313" key="3">
    <source>
        <dbReference type="Proteomes" id="UP000490386"/>
    </source>
</evidence>
<reference evidence="2 3" key="1">
    <citation type="submission" date="2019-09" db="EMBL/GenBank/DDBJ databases">
        <title>Phylogeny of genus Pseudoclavibacter and closely related genus.</title>
        <authorList>
            <person name="Li Y."/>
        </authorList>
    </citation>
    <scope>NUCLEOTIDE SEQUENCE [LARGE SCALE GENOMIC DNA]</scope>
    <source>
        <strain evidence="2 3">THG-MD12</strain>
    </source>
</reference>
<dbReference type="AlphaFoldDB" id="A0A7J5B503"/>
<feature type="compositionally biased region" description="Basic and acidic residues" evidence="1">
    <location>
        <begin position="201"/>
        <end position="220"/>
    </location>
</feature>
<feature type="region of interest" description="Disordered" evidence="1">
    <location>
        <begin position="201"/>
        <end position="241"/>
    </location>
</feature>
<comment type="caution">
    <text evidence="2">The sequence shown here is derived from an EMBL/GenBank/DDBJ whole genome shotgun (WGS) entry which is preliminary data.</text>
</comment>
<gene>
    <name evidence="2" type="ORF">F8O03_07490</name>
</gene>
<evidence type="ECO:0000256" key="1">
    <source>
        <dbReference type="SAM" id="MobiDB-lite"/>
    </source>
</evidence>
<proteinExistence type="predicted"/>
<evidence type="ECO:0000313" key="2">
    <source>
        <dbReference type="EMBL" id="KAB1638234.1"/>
    </source>
</evidence>
<protein>
    <submittedName>
        <fullName evidence="2">Uncharacterized protein</fullName>
    </submittedName>
</protein>
<dbReference type="Proteomes" id="UP000490386">
    <property type="component" value="Unassembled WGS sequence"/>
</dbReference>
<name>A0A7J5B503_9MICO</name>
<sequence>MPETSAPTDDTGHNQSGVSLIQAKHDWDAELAPDALAAFRELPHELRREWLLAVLRWPPHSHATPTFAMAFLSGMFRKGQLDTKPDWQEYAGQWLQLGFSPMLFLLLNVTAQNLARLQLDAHEKDPNTTSPKKALKRAGFEQGRIGYRAGHLRPGDWRVIPDAYENGDFANAVGHWLTKAGETPSECATCVARKRERRAFRDEGPRGDGRLRDRNLEHLSRRPSTRTLGDRPLSKPLHRLP</sequence>
<dbReference type="EMBL" id="WBJX01000002">
    <property type="protein sequence ID" value="KAB1638234.1"/>
    <property type="molecule type" value="Genomic_DNA"/>
</dbReference>